<evidence type="ECO:0000313" key="1">
    <source>
        <dbReference type="EMBL" id="MBB4964259.1"/>
    </source>
</evidence>
<sequence length="377" mass="42113">MTADWLARRAEIVAEGNDLLYRAEEMDLASDLSDDVWLVRRLPDPDDAVRWALLRDEYRDLLPDVTVARCPDTGAVVRWAIDTGGLDGWFWDSNYPVRRAPELPPTWLAMTGAVALRGEVAWVPFRCRPGPRVPYVVPRLLREDGVRAVIAQVPIGTHVGWAVSYFGPLPSTVDGIGIWGRMTMSPPLGGGGHEYFFFDVEDNDYDLGPWLESGKLLWIAPDDDTATLREGVAGCPYRGLEGSHLATLIDGYDVWDDSEDDPYVESRDVVHVEFDPGALTPEVLARLCEALDLEPLVDRPREENAVRGVTTGFELPPDTRLRLFRGTGEWRLEADCKGEFPAHEVVDAVRERLLGVLTAFGFGVVRSRVYGPDRMPR</sequence>
<reference evidence="1 2" key="1">
    <citation type="submission" date="2020-08" db="EMBL/GenBank/DDBJ databases">
        <title>Sequencing the genomes of 1000 actinobacteria strains.</title>
        <authorList>
            <person name="Klenk H.-P."/>
        </authorList>
    </citation>
    <scope>NUCLEOTIDE SEQUENCE [LARGE SCALE GENOMIC DNA]</scope>
    <source>
        <strain evidence="1 2">DSM 45084</strain>
    </source>
</reference>
<dbReference type="EMBL" id="JACHJS010000001">
    <property type="protein sequence ID" value="MBB4964259.1"/>
    <property type="molecule type" value="Genomic_DNA"/>
</dbReference>
<proteinExistence type="predicted"/>
<dbReference type="AlphaFoldDB" id="A0A7W7T0E3"/>
<accession>A0A7W7T0E3</accession>
<protein>
    <submittedName>
        <fullName evidence="1">Uncharacterized protein</fullName>
    </submittedName>
</protein>
<keyword evidence="2" id="KW-1185">Reference proteome</keyword>
<evidence type="ECO:0000313" key="2">
    <source>
        <dbReference type="Proteomes" id="UP000542674"/>
    </source>
</evidence>
<organism evidence="1 2">
    <name type="scientific">Saccharothrix violaceirubra</name>
    <dbReference type="NCBI Taxonomy" id="413306"/>
    <lineage>
        <taxon>Bacteria</taxon>
        <taxon>Bacillati</taxon>
        <taxon>Actinomycetota</taxon>
        <taxon>Actinomycetes</taxon>
        <taxon>Pseudonocardiales</taxon>
        <taxon>Pseudonocardiaceae</taxon>
        <taxon>Saccharothrix</taxon>
    </lineage>
</organism>
<dbReference type="RefSeq" id="WP_184667152.1">
    <property type="nucleotide sequence ID" value="NZ_BAABAI010000027.1"/>
</dbReference>
<comment type="caution">
    <text evidence="1">The sequence shown here is derived from an EMBL/GenBank/DDBJ whole genome shotgun (WGS) entry which is preliminary data.</text>
</comment>
<gene>
    <name evidence="1" type="ORF">F4559_001618</name>
</gene>
<name>A0A7W7T0E3_9PSEU</name>
<dbReference type="Proteomes" id="UP000542674">
    <property type="component" value="Unassembled WGS sequence"/>
</dbReference>